<evidence type="ECO:0000313" key="3">
    <source>
        <dbReference type="EMBL" id="RHY81278.1"/>
    </source>
</evidence>
<evidence type="ECO:0000313" key="4">
    <source>
        <dbReference type="Proteomes" id="UP000286510"/>
    </source>
</evidence>
<dbReference type="GO" id="GO:0004252">
    <property type="term" value="F:serine-type endopeptidase activity"/>
    <property type="evidence" value="ECO:0007669"/>
    <property type="project" value="InterPro"/>
</dbReference>
<name>A0A3R6ZSN3_APHAT</name>
<dbReference type="AlphaFoldDB" id="A0A3R6ZSN3"/>
<dbReference type="Gene3D" id="2.30.42.10">
    <property type="match status" value="3"/>
</dbReference>
<accession>A0A3R6ZSN3</accession>
<dbReference type="SMART" id="SM00228">
    <property type="entry name" value="PDZ"/>
    <property type="match status" value="3"/>
</dbReference>
<comment type="caution">
    <text evidence="3">The sequence shown here is derived from an EMBL/GenBank/DDBJ whole genome shotgun (WGS) entry which is preliminary data.</text>
</comment>
<protein>
    <recommendedName>
        <fullName evidence="2">PDZ domain-containing protein</fullName>
    </recommendedName>
</protein>
<dbReference type="Gene3D" id="2.40.10.120">
    <property type="match status" value="1"/>
</dbReference>
<dbReference type="CDD" id="cd06786">
    <property type="entry name" value="cpPDZ1_ScNma111-like"/>
    <property type="match status" value="1"/>
</dbReference>
<proteinExistence type="inferred from homology"/>
<reference evidence="3 4" key="1">
    <citation type="submission" date="2018-08" db="EMBL/GenBank/DDBJ databases">
        <title>Aphanomyces genome sequencing and annotation.</title>
        <authorList>
            <person name="Minardi D."/>
            <person name="Oidtmann B."/>
            <person name="Van Der Giezen M."/>
            <person name="Studholme D.J."/>
        </authorList>
    </citation>
    <scope>NUCLEOTIDE SEQUENCE [LARGE SCALE GENOMIC DNA]</scope>
    <source>
        <strain evidence="3 4">FDL457</strain>
    </source>
</reference>
<dbReference type="VEuPathDB" id="FungiDB:H257_01164"/>
<feature type="domain" description="PDZ" evidence="2">
    <location>
        <begin position="1131"/>
        <end position="1200"/>
    </location>
</feature>
<dbReference type="InterPro" id="IPR036034">
    <property type="entry name" value="PDZ_sf"/>
</dbReference>
<dbReference type="Pfam" id="PF13365">
    <property type="entry name" value="Trypsin_2"/>
    <property type="match status" value="1"/>
</dbReference>
<evidence type="ECO:0000259" key="2">
    <source>
        <dbReference type="SMART" id="SM00228"/>
    </source>
</evidence>
<dbReference type="SUPFAM" id="SSF50156">
    <property type="entry name" value="PDZ domain-like"/>
    <property type="match status" value="3"/>
</dbReference>
<dbReference type="Pfam" id="PF12812">
    <property type="entry name" value="PDZ_1"/>
    <property type="match status" value="2"/>
</dbReference>
<dbReference type="PANTHER" id="PTHR46366:SF1">
    <property type="entry name" value="PDZ DOMAIN-CONTAINING PROTEIN C1685.05"/>
    <property type="match status" value="1"/>
</dbReference>
<feature type="domain" description="PDZ" evidence="2">
    <location>
        <begin position="543"/>
        <end position="619"/>
    </location>
</feature>
<dbReference type="InterPro" id="IPR001478">
    <property type="entry name" value="PDZ"/>
</dbReference>
<dbReference type="Proteomes" id="UP000286510">
    <property type="component" value="Unassembled WGS sequence"/>
</dbReference>
<dbReference type="VEuPathDB" id="FungiDB:H257_01166"/>
<dbReference type="PANTHER" id="PTHR46366">
    <property type="entry name" value="PRO-APOPTOTIC SERINE PROTEASE NMA111"/>
    <property type="match status" value="1"/>
</dbReference>
<dbReference type="InterPro" id="IPR009003">
    <property type="entry name" value="Peptidase_S1_PA"/>
</dbReference>
<dbReference type="SUPFAM" id="SSF50494">
    <property type="entry name" value="Trypsin-like serine proteases"/>
    <property type="match status" value="2"/>
</dbReference>
<comment type="similarity">
    <text evidence="1">Belongs to the peptidase S1C family.</text>
</comment>
<feature type="domain" description="PDZ" evidence="2">
    <location>
        <begin position="1019"/>
        <end position="1095"/>
    </location>
</feature>
<dbReference type="InterPro" id="IPR025926">
    <property type="entry name" value="PDZ-like_dom"/>
</dbReference>
<gene>
    <name evidence="3" type="ORF">DYB26_004519</name>
</gene>
<dbReference type="InterPro" id="IPR001940">
    <property type="entry name" value="Peptidase_S1C"/>
</dbReference>
<sequence length="1238" mass="136798">VSAVSLCDDNNRDLSVEEVIALYEQVDANMRILAQKLMEALAHDIDLEHEKDEADRLSVEQRAIQMSDSFEMLLSQVQDSVFRNHYVTKDQVAAAMQRMESGKLKLRDEEAETIQEYIRKLGRLRWECTGSRDPIRGRLSPQRRPKPSASPIPRDVVVQIANALIPSLTRDMELIVATLKHDQADLQAPAVRQRLAKLYLDASQATTERIALKYNVTVEALQDALLYFHDDKKFQDMLTALTEHQHQRYCDVNMTIDSYALWLGSASILRANSITMEEVDNGPMQEIEEKDDDQPQHGPAEPVLSSIPEGGRWLSSLEGAIPAIVIIRLMSVRAFDGDAASFSVATGFVVDKKRGLILTNRHVVTPGPVVADAIFVNKEEVDLVPIYRDPVHDFGFYRFDPSRVKFLTLHEIPIDPSGAKVGVEIRVVGNDAGEKLSILPGILAKLDREAPNYGSSGYNDFNTFYYAAASSTSGGSSGSPVLNIEGAAIALNAGGAKRSASSYYLPLDRAVRALRCIQSGLTIPRGTWQTIFRHAAYDEVRKLGLPADVETEFRTRFPLETGLLTVDQVLPQGPGFGQLEAGDVLTHIQGTPETTFLALEDTLDANVGNDIVVDIRRGGTPVTVQLRVQDLHAITPSRFLEVGGCIIHSLSYQQARNGSLAVGAVYLAQAGHMLMKAHVAQPCIIVSLDNKPTPSLDAFISTIQEMPNGHRTVMRYFLTRDRHRVRSAVLTIDRQWFPMQLYTRNDSDGLWHCHEYPLPPLADVPAIPAFPAAPLRVAGTGTEVDKHMLTRLLSSLVMVAFDIPHMIDGISSSSYNGVGIVIDAAAGLVLVDQNTVPIALGDVVVTVAASIEISAKIRFVHPIHNFAIIQYNPALLGDTHLESARLSNEVLHVGDQADFVGLTSTWTVVAMKSLVTKIDRLVLRDFQPPRYKASNVEVLHFDRITKSVGGIFVDAAGLVTALWLSFSYQDESGRREVFRGIAADVVREVVAAFQAGHSPRTVAVLPVQLYAYPLSKARAGLGLSPHWIRTLEQCYDDKRQVLAIKRCAAGTNAYAQLQSGDLLLSIDGVVVAKDFDVEKLCFGKTQVRVMVLREHQELALTVETLELSGTGTSRVIVWCGLVIQEPHYAVVSLGYMPEEGGGVYCSRWCYGSPAHKYGLRATMWIVQVNNEPTPTLDAFIRVVEGLRNGDSVRMKTISLNTKPKVVTLKTDYHYWPTVELKRRDESGDWAYVHHPNKR</sequence>
<organism evidence="3 4">
    <name type="scientific">Aphanomyces astaci</name>
    <name type="common">Crayfish plague agent</name>
    <dbReference type="NCBI Taxonomy" id="112090"/>
    <lineage>
        <taxon>Eukaryota</taxon>
        <taxon>Sar</taxon>
        <taxon>Stramenopiles</taxon>
        <taxon>Oomycota</taxon>
        <taxon>Saprolegniomycetes</taxon>
        <taxon>Saprolegniales</taxon>
        <taxon>Verrucalvaceae</taxon>
        <taxon>Aphanomyces</taxon>
    </lineage>
</organism>
<feature type="non-terminal residue" evidence="3">
    <location>
        <position position="1"/>
    </location>
</feature>
<evidence type="ECO:0000256" key="1">
    <source>
        <dbReference type="ARBA" id="ARBA00010541"/>
    </source>
</evidence>
<dbReference type="GO" id="GO:0006508">
    <property type="term" value="P:proteolysis"/>
    <property type="evidence" value="ECO:0007669"/>
    <property type="project" value="InterPro"/>
</dbReference>
<dbReference type="PRINTS" id="PR00834">
    <property type="entry name" value="PROTEASES2C"/>
</dbReference>
<dbReference type="EMBL" id="QUTF01026848">
    <property type="protein sequence ID" value="RHY81278.1"/>
    <property type="molecule type" value="Genomic_DNA"/>
</dbReference>